<dbReference type="InterPro" id="IPR051447">
    <property type="entry name" value="Lipoprotein-release_system"/>
</dbReference>
<dbReference type="PANTHER" id="PTHR30489:SF0">
    <property type="entry name" value="LIPOPROTEIN-RELEASING SYSTEM TRANSMEMBRANE PROTEIN LOLE"/>
    <property type="match status" value="1"/>
</dbReference>
<comment type="similarity">
    <text evidence="2">Belongs to the ABC-4 integral membrane protein family. LolC/E subfamily.</text>
</comment>
<dbReference type="AlphaFoldDB" id="A0A8J3N2M6"/>
<dbReference type="RefSeq" id="WP_220206559.1">
    <property type="nucleotide sequence ID" value="NZ_BNJK01000001.1"/>
</dbReference>
<feature type="transmembrane region" description="Helical" evidence="8">
    <location>
        <begin position="50"/>
        <end position="71"/>
    </location>
</feature>
<evidence type="ECO:0000256" key="1">
    <source>
        <dbReference type="ARBA" id="ARBA00004651"/>
    </source>
</evidence>
<evidence type="ECO:0000256" key="8">
    <source>
        <dbReference type="SAM" id="Phobius"/>
    </source>
</evidence>
<dbReference type="EMBL" id="BNJK01000001">
    <property type="protein sequence ID" value="GHO95902.1"/>
    <property type="molecule type" value="Genomic_DNA"/>
</dbReference>
<feature type="transmembrane region" description="Helical" evidence="8">
    <location>
        <begin position="977"/>
        <end position="1006"/>
    </location>
</feature>
<feature type="transmembrane region" description="Helical" evidence="8">
    <location>
        <begin position="931"/>
        <end position="956"/>
    </location>
</feature>
<sequence>MQQLFGIPLDTLSVILAVATVIIIVSVAVMACTQRIFFTIGVRNIPRRRLQMVLIVFALMLSTTLLSSTLATGDVVNGTVQSVTVDNLGDVDEIVEGSRSPFFDDFVYYRLANHAKRNPDIAAVGAAMVENDLLIADVTSRQVRSKVTGLGIIPNSETGFGGMQQVNGTQRLRIASLEQNEVYLNSMLAQLLNARTGDTLYLYAQRWRGQRYTLHVQGIVANGGLAGTKPSILTPASTFRAIEHRHDDITQVYIANRGGGGIKGVGLSDRVTEAIEEGLPGGLLVRQAKADSVQASQQAQDIFARIFALFCLFALSIGLLLIFLIFVLLAAERRAEMGMARAIGVQRGHLVLMFLFEGTIYDLIASFIGLTVGISVGALLIYYLGPVLSQIGFPLTLTFQPRSLVIAYCLGVIFTFGSVAISSWLVSRMTIVDALRNLPESERAHTTLTDITIRLAKRWRQPIKATQRISIVAQQLPEMLFELIRTLVMVGVLPLVAGYWLVQYGLQNTEILPFSLGISLLLLGGGLLLKTGVERILLRFGIDKKRLLYRIFAAVVGLSILAYWGLPFDTLAQFGLPRFEGGIEVFFIAGSMMVIGAVWAMVANAELIVVPLLKLCSWFPRLHLTARLASSYPLHHRFRTGLTLLMFSLVIFAMTVMSVITNAMQNTYTNIDVQTGGYDIQAIGYFKPITDIRAELASRGIDPKKFAAIGVRTTTVTGAIQPNAPAPAWRIYPTQVVDGGFLQGYGLNLVGRAKGFSSDKAVWQALQSHPNYALIDDDALPYPPNYLPPVYDPTAPPPDAAGSPKDPPGLDSYYAFSMNGIYQGDTSFSPQTVWVTDEQKRALKLTIIGVVDNSDSNHFGLYVNHALYGNVTVDPEHPDTQAYYFKVAPGQDKRALALALGSAFLDHGLETTVLEDAVWQQRGPRILISDVLLGMVGMVLLLGVAALAIIGTRAVIERRQQIGMLRALGSGRRLIQSAFLCEAFLVGCIGSLLGLGLGLILARNIFAVDFFEQFNTSLVFSVPWEQLGTIIGFALVASLLAALLPAWQAGRITPTEALHY</sequence>
<feature type="transmembrane region" description="Helical" evidence="8">
    <location>
        <begin position="586"/>
        <end position="613"/>
    </location>
</feature>
<evidence type="ECO:0000313" key="11">
    <source>
        <dbReference type="Proteomes" id="UP000597444"/>
    </source>
</evidence>
<dbReference type="Proteomes" id="UP000597444">
    <property type="component" value="Unassembled WGS sequence"/>
</dbReference>
<dbReference type="GO" id="GO:0044874">
    <property type="term" value="P:lipoprotein localization to outer membrane"/>
    <property type="evidence" value="ECO:0007669"/>
    <property type="project" value="TreeGrafter"/>
</dbReference>
<feature type="domain" description="ABC3 transporter permease C-terminal" evidence="9">
    <location>
        <begin position="935"/>
        <end position="1054"/>
    </location>
</feature>
<feature type="transmembrane region" description="Helical" evidence="8">
    <location>
        <begin position="352"/>
        <end position="385"/>
    </location>
</feature>
<feature type="region of interest" description="Disordered" evidence="7">
    <location>
        <begin position="786"/>
        <end position="806"/>
    </location>
</feature>
<evidence type="ECO:0000259" key="9">
    <source>
        <dbReference type="Pfam" id="PF02687"/>
    </source>
</evidence>
<reference evidence="10" key="1">
    <citation type="submission" date="2020-10" db="EMBL/GenBank/DDBJ databases">
        <title>Taxonomic study of unclassified bacteria belonging to the class Ktedonobacteria.</title>
        <authorList>
            <person name="Yabe S."/>
            <person name="Wang C.M."/>
            <person name="Zheng Y."/>
            <person name="Sakai Y."/>
            <person name="Cavaletti L."/>
            <person name="Monciardini P."/>
            <person name="Donadio S."/>
        </authorList>
    </citation>
    <scope>NUCLEOTIDE SEQUENCE</scope>
    <source>
        <strain evidence="10">ID150040</strain>
    </source>
</reference>
<evidence type="ECO:0000256" key="2">
    <source>
        <dbReference type="ARBA" id="ARBA00005236"/>
    </source>
</evidence>
<feature type="compositionally biased region" description="Pro residues" evidence="7">
    <location>
        <begin position="786"/>
        <end position="799"/>
    </location>
</feature>
<keyword evidence="11" id="KW-1185">Reference proteome</keyword>
<feature type="transmembrane region" description="Helical" evidence="8">
    <location>
        <begin position="514"/>
        <end position="533"/>
    </location>
</feature>
<gene>
    <name evidence="10" type="ORF">KSF_059500</name>
</gene>
<feature type="domain" description="ABC3 transporter permease C-terminal" evidence="9">
    <location>
        <begin position="309"/>
        <end position="430"/>
    </location>
</feature>
<dbReference type="Pfam" id="PF02687">
    <property type="entry name" value="FtsX"/>
    <property type="match status" value="2"/>
</dbReference>
<protein>
    <recommendedName>
        <fullName evidence="9">ABC3 transporter permease C-terminal domain-containing protein</fullName>
    </recommendedName>
</protein>
<evidence type="ECO:0000256" key="6">
    <source>
        <dbReference type="ARBA" id="ARBA00023136"/>
    </source>
</evidence>
<comment type="subcellular location">
    <subcellularLocation>
        <location evidence="1">Cell membrane</location>
        <topology evidence="1">Multi-pass membrane protein</topology>
    </subcellularLocation>
</comment>
<feature type="transmembrane region" description="Helical" evidence="8">
    <location>
        <begin position="483"/>
        <end position="502"/>
    </location>
</feature>
<accession>A0A8J3N2M6</accession>
<comment type="caution">
    <text evidence="10">The sequence shown here is derived from an EMBL/GenBank/DDBJ whole genome shotgun (WGS) entry which is preliminary data.</text>
</comment>
<dbReference type="PANTHER" id="PTHR30489">
    <property type="entry name" value="LIPOPROTEIN-RELEASING SYSTEM TRANSMEMBRANE PROTEIN LOLE"/>
    <property type="match status" value="1"/>
</dbReference>
<proteinExistence type="inferred from homology"/>
<dbReference type="GO" id="GO:0098797">
    <property type="term" value="C:plasma membrane protein complex"/>
    <property type="evidence" value="ECO:0007669"/>
    <property type="project" value="TreeGrafter"/>
</dbReference>
<evidence type="ECO:0000256" key="5">
    <source>
        <dbReference type="ARBA" id="ARBA00022989"/>
    </source>
</evidence>
<keyword evidence="4 8" id="KW-0812">Transmembrane</keyword>
<keyword evidence="5 8" id="KW-1133">Transmembrane helix</keyword>
<evidence type="ECO:0000313" key="10">
    <source>
        <dbReference type="EMBL" id="GHO95902.1"/>
    </source>
</evidence>
<evidence type="ECO:0000256" key="3">
    <source>
        <dbReference type="ARBA" id="ARBA00022475"/>
    </source>
</evidence>
<feature type="transmembrane region" description="Helical" evidence="8">
    <location>
        <begin position="306"/>
        <end position="331"/>
    </location>
</feature>
<dbReference type="InterPro" id="IPR003838">
    <property type="entry name" value="ABC3_permease_C"/>
</dbReference>
<feature type="transmembrane region" description="Helical" evidence="8">
    <location>
        <begin position="547"/>
        <end position="566"/>
    </location>
</feature>
<feature type="transmembrane region" description="Helical" evidence="8">
    <location>
        <begin position="641"/>
        <end position="660"/>
    </location>
</feature>
<feature type="transmembrane region" description="Helical" evidence="8">
    <location>
        <begin position="405"/>
        <end position="426"/>
    </location>
</feature>
<keyword evidence="3" id="KW-1003">Cell membrane</keyword>
<evidence type="ECO:0000256" key="4">
    <source>
        <dbReference type="ARBA" id="ARBA00022692"/>
    </source>
</evidence>
<feature type="transmembrane region" description="Helical" evidence="8">
    <location>
        <begin position="12"/>
        <end position="38"/>
    </location>
</feature>
<name>A0A8J3N2M6_9CHLR</name>
<keyword evidence="6 8" id="KW-0472">Membrane</keyword>
<organism evidence="10 11">
    <name type="scientific">Reticulibacter mediterranei</name>
    <dbReference type="NCBI Taxonomy" id="2778369"/>
    <lineage>
        <taxon>Bacteria</taxon>
        <taxon>Bacillati</taxon>
        <taxon>Chloroflexota</taxon>
        <taxon>Ktedonobacteria</taxon>
        <taxon>Ktedonobacterales</taxon>
        <taxon>Reticulibacteraceae</taxon>
        <taxon>Reticulibacter</taxon>
    </lineage>
</organism>
<feature type="transmembrane region" description="Helical" evidence="8">
    <location>
        <begin position="1026"/>
        <end position="1047"/>
    </location>
</feature>
<evidence type="ECO:0000256" key="7">
    <source>
        <dbReference type="SAM" id="MobiDB-lite"/>
    </source>
</evidence>